<dbReference type="PANTHER" id="PTHR35807">
    <property type="entry name" value="TRANSCRIPTIONAL REGULATOR REDD-RELATED"/>
    <property type="match status" value="1"/>
</dbReference>
<dbReference type="GO" id="GO:0000160">
    <property type="term" value="P:phosphorelay signal transduction system"/>
    <property type="evidence" value="ECO:0007669"/>
    <property type="project" value="InterPro"/>
</dbReference>
<dbReference type="InterPro" id="IPR016032">
    <property type="entry name" value="Sig_transdc_resp-reg_C-effctor"/>
</dbReference>
<sequence length="977" mass="103318">MPTGSARHPSLSLVRARLITSLNVRPHSLGLVVAPAGSGKTTLLAQYAASVAGPVGWLRTVPSDVDPALLSCRMDAALPDGAGGLLVVDDLHLIEGSPGESVLLDRALALTRAGVRVLIGTRRAPSLILARHEFSDSVIIDAEELRFRTWEVERLLRDVYREPLPADDVAALARRLGGWAAGLQLYYLSTRGQPLPDRRRAVASLAMRSALSRDYLTRTVLAELAPSLRRFLVRTCVFEVLTAERCDRLLGGGDGQAALEELERRQAFTVSHDGGRSFAYHEVLRAHLTTALVEELGETEARAWHARAGRLLAEEGAALEAARCFARAQLWPEVHRLLDAAGSAVAVRGLDPWSDLLPAWFIAEDPWLVLADAQHRINEGQLAAAVPLLRRAEAMFGGGPGAARCRSLRADVTAWLPDGPHWRGHWSGWLRTATRRHPMVVVGEAERLTGAEDRLVRAGALLLAGHAAEALRVLDGAGPVDAGLVGLAGQLLRAAVALAGGDPQASAAVAAVGLAADHAGLPWLARLARAVPALAGAEADLKEAAAVVEECDRLGDRWGALLAAGCAALARSMRGGPEMAEASQLLDRAREVDSGVLAAWAQSLLALAAVRARLPDAEVEVRRAEGTARGAGVPGARVLALAAGVPAGPGRAVALSAVHSAAEQAGLPRAAVAAWLTPEARPSPATPDTAALTVRCFGSFRVCLHGEPLNWSPLRPRARAVARILAMHAGRAVHRDRLLDALWPDTDPATATRTLHVALSSLRRFLDTHLPAGDGETLLHRDGDAYLLALPAYAWCDVTEFRRALERASRRGPTRDPGALDDLRVAVAAYTGELLPEDGPAEWVVAERETLRRQAADAAARLAEAALRGDDGGAAAVRGAGSVEPAVAMAARCVEIDPCHDVGWRLLIAAHDRAGNVAAAEHARRRYADVLVSLGLDPSLVAGFPPSAPISVDRRIPLPRSRPTGSTQARTSSGPPA</sequence>
<dbReference type="Pfam" id="PF03704">
    <property type="entry name" value="BTAD"/>
    <property type="match status" value="1"/>
</dbReference>
<feature type="compositionally biased region" description="Polar residues" evidence="4">
    <location>
        <begin position="963"/>
        <end position="977"/>
    </location>
</feature>
<reference evidence="7" key="1">
    <citation type="submission" date="2016-06" db="EMBL/GenBank/DDBJ databases">
        <authorList>
            <person name="Varghese N."/>
            <person name="Submissions Spin"/>
        </authorList>
    </citation>
    <scope>NUCLEOTIDE SEQUENCE [LARGE SCALE GENOMIC DNA]</scope>
    <source>
        <strain evidence="7">DSM 44814</strain>
    </source>
</reference>
<dbReference type="SMART" id="SM00862">
    <property type="entry name" value="Trans_reg_C"/>
    <property type="match status" value="1"/>
</dbReference>
<dbReference type="GO" id="GO:0006355">
    <property type="term" value="P:regulation of DNA-templated transcription"/>
    <property type="evidence" value="ECO:0007669"/>
    <property type="project" value="InterPro"/>
</dbReference>
<evidence type="ECO:0000259" key="5">
    <source>
        <dbReference type="PROSITE" id="PS51755"/>
    </source>
</evidence>
<proteinExistence type="inferred from homology"/>
<dbReference type="InterPro" id="IPR036388">
    <property type="entry name" value="WH-like_DNA-bd_sf"/>
</dbReference>
<dbReference type="AlphaFoldDB" id="A0A1C6UJT4"/>
<dbReference type="Pfam" id="PF25873">
    <property type="entry name" value="WHD_MalT"/>
    <property type="match status" value="1"/>
</dbReference>
<feature type="DNA-binding region" description="OmpR/PhoB-type" evidence="3">
    <location>
        <begin position="684"/>
        <end position="790"/>
    </location>
</feature>
<dbReference type="Pfam" id="PF00486">
    <property type="entry name" value="Trans_reg_C"/>
    <property type="match status" value="1"/>
</dbReference>
<dbReference type="SUPFAM" id="SSF48452">
    <property type="entry name" value="TPR-like"/>
    <property type="match status" value="1"/>
</dbReference>
<keyword evidence="2 3" id="KW-0238">DNA-binding</keyword>
<accession>A0A1C6UJT4</accession>
<dbReference type="PROSITE" id="PS51755">
    <property type="entry name" value="OMPR_PHOB"/>
    <property type="match status" value="1"/>
</dbReference>
<keyword evidence="7" id="KW-1185">Reference proteome</keyword>
<evidence type="ECO:0000313" key="6">
    <source>
        <dbReference type="EMBL" id="SCL54307.1"/>
    </source>
</evidence>
<dbReference type="InterPro" id="IPR051677">
    <property type="entry name" value="AfsR-DnrI-RedD_regulator"/>
</dbReference>
<dbReference type="Proteomes" id="UP000199696">
    <property type="component" value="Unassembled WGS sequence"/>
</dbReference>
<evidence type="ECO:0000256" key="4">
    <source>
        <dbReference type="SAM" id="MobiDB-lite"/>
    </source>
</evidence>
<dbReference type="InterPro" id="IPR001867">
    <property type="entry name" value="OmpR/PhoB-type_DNA-bd"/>
</dbReference>
<feature type="region of interest" description="Disordered" evidence="4">
    <location>
        <begin position="952"/>
        <end position="977"/>
    </location>
</feature>
<dbReference type="InterPro" id="IPR027417">
    <property type="entry name" value="P-loop_NTPase"/>
</dbReference>
<evidence type="ECO:0000256" key="3">
    <source>
        <dbReference type="PROSITE-ProRule" id="PRU01091"/>
    </source>
</evidence>
<protein>
    <submittedName>
        <fullName evidence="6">Transcriptional regulatory protein, C terminal</fullName>
    </submittedName>
</protein>
<organism evidence="6 7">
    <name type="scientific">Micromonospora eburnea</name>
    <dbReference type="NCBI Taxonomy" id="227316"/>
    <lineage>
        <taxon>Bacteria</taxon>
        <taxon>Bacillati</taxon>
        <taxon>Actinomycetota</taxon>
        <taxon>Actinomycetes</taxon>
        <taxon>Micromonosporales</taxon>
        <taxon>Micromonosporaceae</taxon>
        <taxon>Micromonospora</taxon>
    </lineage>
</organism>
<dbReference type="SMART" id="SM01043">
    <property type="entry name" value="BTAD"/>
    <property type="match status" value="1"/>
</dbReference>
<dbReference type="Gene3D" id="1.25.40.10">
    <property type="entry name" value="Tetratricopeptide repeat domain"/>
    <property type="match status" value="1"/>
</dbReference>
<gene>
    <name evidence="6" type="ORF">GA0070604_2969</name>
</gene>
<dbReference type="EMBL" id="FMHY01000002">
    <property type="protein sequence ID" value="SCL54307.1"/>
    <property type="molecule type" value="Genomic_DNA"/>
</dbReference>
<feature type="domain" description="OmpR/PhoB-type" evidence="5">
    <location>
        <begin position="684"/>
        <end position="790"/>
    </location>
</feature>
<dbReference type="InterPro" id="IPR005158">
    <property type="entry name" value="BTAD"/>
</dbReference>
<dbReference type="GO" id="GO:0003677">
    <property type="term" value="F:DNA binding"/>
    <property type="evidence" value="ECO:0007669"/>
    <property type="project" value="UniProtKB-UniRule"/>
</dbReference>
<dbReference type="STRING" id="227316.GA0070604_2969"/>
<dbReference type="InterPro" id="IPR011990">
    <property type="entry name" value="TPR-like_helical_dom_sf"/>
</dbReference>
<dbReference type="SUPFAM" id="SSF46894">
    <property type="entry name" value="C-terminal effector domain of the bipartite response regulators"/>
    <property type="match status" value="1"/>
</dbReference>
<dbReference type="InterPro" id="IPR059106">
    <property type="entry name" value="WHD_MalT"/>
</dbReference>
<evidence type="ECO:0000256" key="2">
    <source>
        <dbReference type="ARBA" id="ARBA00023125"/>
    </source>
</evidence>
<evidence type="ECO:0000313" key="7">
    <source>
        <dbReference type="Proteomes" id="UP000199696"/>
    </source>
</evidence>
<name>A0A1C6UJT4_9ACTN</name>
<evidence type="ECO:0000256" key="1">
    <source>
        <dbReference type="ARBA" id="ARBA00005820"/>
    </source>
</evidence>
<comment type="similarity">
    <text evidence="1">Belongs to the AfsR/DnrI/RedD regulatory family.</text>
</comment>
<dbReference type="Gene3D" id="1.10.10.10">
    <property type="entry name" value="Winged helix-like DNA-binding domain superfamily/Winged helix DNA-binding domain"/>
    <property type="match status" value="1"/>
</dbReference>
<dbReference type="SUPFAM" id="SSF52540">
    <property type="entry name" value="P-loop containing nucleoside triphosphate hydrolases"/>
    <property type="match status" value="1"/>
</dbReference>